<dbReference type="EMBL" id="VXIV02003402">
    <property type="protein sequence ID" value="KAF6017402.1"/>
    <property type="molecule type" value="Genomic_DNA"/>
</dbReference>
<reference evidence="4 5" key="1">
    <citation type="submission" date="2019-09" db="EMBL/GenBank/DDBJ databases">
        <authorList>
            <person name="Raiko M."/>
            <person name="Komissarov A."/>
            <person name="Rhodes A."/>
            <person name="Kliver S."/>
            <person name="Lim-Fong G."/>
            <person name="Kwan J."/>
            <person name="O'Brien S.J."/>
            <person name="Lopez J.V."/>
        </authorList>
    </citation>
    <scope>NUCLEOTIDE SEQUENCE [LARGE SCALE GENOMIC DNA]</scope>
    <source>
        <strain evidence="4">Kwan_BN1</strain>
    </source>
</reference>
<dbReference type="EMBL" id="VXIV02000328">
    <property type="protein sequence ID" value="KAF6038920.1"/>
    <property type="molecule type" value="Genomic_DNA"/>
</dbReference>
<accession>A0A7J7KJM3</accession>
<protein>
    <submittedName>
        <fullName evidence="4">Uncharacterized protein</fullName>
    </submittedName>
</protein>
<evidence type="ECO:0000313" key="3">
    <source>
        <dbReference type="EMBL" id="KAF6027784.1"/>
    </source>
</evidence>
<evidence type="ECO:0000313" key="4">
    <source>
        <dbReference type="EMBL" id="KAF6038920.1"/>
    </source>
</evidence>
<evidence type="ECO:0000313" key="5">
    <source>
        <dbReference type="Proteomes" id="UP000593567"/>
    </source>
</evidence>
<sequence length="124" mass="15194">MLYKEMFEVKPRRKRYSYSDPDRDMDSCSPYARKRKHIEASPEYRSSRHERSCSRSNSYSSRRKKQRKDRHYYRQKYDSKYSSSSKRRGDKGGSDYRRRRYSTVSSCSKIAETLEYFCGFHHFF</sequence>
<reference evidence="4 5" key="2">
    <citation type="submission" date="2020-06" db="EMBL/GenBank/DDBJ databases">
        <title>Draft genome of Bugula neritina, a colonial animal packing powerful symbionts and potential medicines.</title>
        <authorList>
            <person name="Rayko M."/>
        </authorList>
    </citation>
    <scope>NUCLEOTIDE SEQUENCE [LARGE SCALE GENOMIC DNA]</scope>
    <source>
        <strain evidence="4">Kwan_BN1</strain>
    </source>
</reference>
<feature type="region of interest" description="Disordered" evidence="1">
    <location>
        <begin position="1"/>
        <end position="103"/>
    </location>
</feature>
<name>A0A7J7KJM3_BUGNE</name>
<organism evidence="4 5">
    <name type="scientific">Bugula neritina</name>
    <name type="common">Brown bryozoan</name>
    <name type="synonym">Sertularia neritina</name>
    <dbReference type="NCBI Taxonomy" id="10212"/>
    <lineage>
        <taxon>Eukaryota</taxon>
        <taxon>Metazoa</taxon>
        <taxon>Spiralia</taxon>
        <taxon>Lophotrochozoa</taxon>
        <taxon>Bryozoa</taxon>
        <taxon>Gymnolaemata</taxon>
        <taxon>Cheilostomatida</taxon>
        <taxon>Flustrina</taxon>
        <taxon>Buguloidea</taxon>
        <taxon>Bugulidae</taxon>
        <taxon>Bugula</taxon>
    </lineage>
</organism>
<evidence type="ECO:0000313" key="2">
    <source>
        <dbReference type="EMBL" id="KAF6017402.1"/>
    </source>
</evidence>
<feature type="compositionally biased region" description="Basic and acidic residues" evidence="1">
    <location>
        <begin position="38"/>
        <end position="53"/>
    </location>
</feature>
<proteinExistence type="predicted"/>
<dbReference type="EMBL" id="VXIV02002024">
    <property type="protein sequence ID" value="KAF6027784.1"/>
    <property type="molecule type" value="Genomic_DNA"/>
</dbReference>
<comment type="caution">
    <text evidence="4">The sequence shown here is derived from an EMBL/GenBank/DDBJ whole genome shotgun (WGS) entry which is preliminary data.</text>
</comment>
<gene>
    <name evidence="4" type="ORF">EB796_002770</name>
    <name evidence="3" type="ORF">EB796_013904</name>
    <name evidence="2" type="ORF">EB796_024290</name>
</gene>
<evidence type="ECO:0000256" key="1">
    <source>
        <dbReference type="SAM" id="MobiDB-lite"/>
    </source>
</evidence>
<dbReference type="Proteomes" id="UP000593567">
    <property type="component" value="Unassembled WGS sequence"/>
</dbReference>
<feature type="compositionally biased region" description="Basic and acidic residues" evidence="1">
    <location>
        <begin position="1"/>
        <end position="10"/>
    </location>
</feature>
<dbReference type="AlphaFoldDB" id="A0A7J7KJM3"/>
<feature type="compositionally biased region" description="Basic residues" evidence="1">
    <location>
        <begin position="61"/>
        <end position="74"/>
    </location>
</feature>
<keyword evidence="5" id="KW-1185">Reference proteome</keyword>